<keyword evidence="3 6" id="KW-0328">Glycosyltransferase</keyword>
<evidence type="ECO:0000256" key="6">
    <source>
        <dbReference type="RuleBase" id="RU366017"/>
    </source>
</evidence>
<evidence type="ECO:0000313" key="8">
    <source>
        <dbReference type="Proteomes" id="UP001054945"/>
    </source>
</evidence>
<proteinExistence type="inferred from homology"/>
<comment type="caution">
    <text evidence="7">The sequence shown here is derived from an EMBL/GenBank/DDBJ whole genome shotgun (WGS) entry which is preliminary data.</text>
</comment>
<organism evidence="7 8">
    <name type="scientific">Caerostris extrusa</name>
    <name type="common">Bark spider</name>
    <name type="synonym">Caerostris bankana</name>
    <dbReference type="NCBI Taxonomy" id="172846"/>
    <lineage>
        <taxon>Eukaryota</taxon>
        <taxon>Metazoa</taxon>
        <taxon>Ecdysozoa</taxon>
        <taxon>Arthropoda</taxon>
        <taxon>Chelicerata</taxon>
        <taxon>Arachnida</taxon>
        <taxon>Araneae</taxon>
        <taxon>Araneomorphae</taxon>
        <taxon>Entelegynae</taxon>
        <taxon>Araneoidea</taxon>
        <taxon>Araneidae</taxon>
        <taxon>Caerostris</taxon>
    </lineage>
</organism>
<sequence>MYIICATTPTQPPSKVTLVPLEWNSAWGLELTWLKVHQLQWKESSGIRVCVRPLFNYTDIFRIVEFIAYYEALGVTHFHIL</sequence>
<keyword evidence="8" id="KW-1185">Reference proteome</keyword>
<comment type="similarity">
    <text evidence="2 6">Belongs to the glycosyltransferase 92 family.</text>
</comment>
<dbReference type="EC" id="2.4.1.-" evidence="6"/>
<keyword evidence="4 6" id="KW-0808">Transferase</keyword>
<name>A0AAV4QEF3_CAEEX</name>
<comment type="subcellular location">
    <subcellularLocation>
        <location evidence="1">Membrane</location>
    </subcellularLocation>
</comment>
<dbReference type="InterPro" id="IPR008166">
    <property type="entry name" value="Glyco_transf_92"/>
</dbReference>
<dbReference type="AlphaFoldDB" id="A0AAV4QEF3"/>
<dbReference type="Proteomes" id="UP001054945">
    <property type="component" value="Unassembled WGS sequence"/>
</dbReference>
<accession>A0AAV4QEF3</accession>
<evidence type="ECO:0000313" key="7">
    <source>
        <dbReference type="EMBL" id="GIY07815.1"/>
    </source>
</evidence>
<dbReference type="EMBL" id="BPLR01006160">
    <property type="protein sequence ID" value="GIY07815.1"/>
    <property type="molecule type" value="Genomic_DNA"/>
</dbReference>
<evidence type="ECO:0000256" key="4">
    <source>
        <dbReference type="ARBA" id="ARBA00022679"/>
    </source>
</evidence>
<keyword evidence="5" id="KW-0472">Membrane</keyword>
<evidence type="ECO:0000256" key="1">
    <source>
        <dbReference type="ARBA" id="ARBA00004370"/>
    </source>
</evidence>
<dbReference type="GO" id="GO:0016020">
    <property type="term" value="C:membrane"/>
    <property type="evidence" value="ECO:0007669"/>
    <property type="project" value="UniProtKB-SubCell"/>
</dbReference>
<evidence type="ECO:0000256" key="3">
    <source>
        <dbReference type="ARBA" id="ARBA00022676"/>
    </source>
</evidence>
<gene>
    <name evidence="7" type="primary">AVEN_270490_1</name>
    <name evidence="7" type="ORF">CEXT_315401</name>
</gene>
<dbReference type="Pfam" id="PF01697">
    <property type="entry name" value="Glyco_transf_92"/>
    <property type="match status" value="1"/>
</dbReference>
<evidence type="ECO:0000256" key="5">
    <source>
        <dbReference type="ARBA" id="ARBA00023136"/>
    </source>
</evidence>
<evidence type="ECO:0000256" key="2">
    <source>
        <dbReference type="ARBA" id="ARBA00007647"/>
    </source>
</evidence>
<reference evidence="7 8" key="1">
    <citation type="submission" date="2021-06" db="EMBL/GenBank/DDBJ databases">
        <title>Caerostris extrusa draft genome.</title>
        <authorList>
            <person name="Kono N."/>
            <person name="Arakawa K."/>
        </authorList>
    </citation>
    <scope>NUCLEOTIDE SEQUENCE [LARGE SCALE GENOMIC DNA]</scope>
</reference>
<protein>
    <recommendedName>
        <fullName evidence="6">Glycosyltransferase family 92 protein</fullName>
        <ecNumber evidence="6">2.4.1.-</ecNumber>
    </recommendedName>
</protein>
<dbReference type="GO" id="GO:0016757">
    <property type="term" value="F:glycosyltransferase activity"/>
    <property type="evidence" value="ECO:0007669"/>
    <property type="project" value="UniProtKB-UniRule"/>
</dbReference>